<evidence type="ECO:0000313" key="18">
    <source>
        <dbReference type="EMBL" id="MFC4076267.1"/>
    </source>
</evidence>
<evidence type="ECO:0000256" key="16">
    <source>
        <dbReference type="ARBA" id="ARBA00047594"/>
    </source>
</evidence>
<evidence type="ECO:0000256" key="15">
    <source>
        <dbReference type="ARBA" id="ARBA00032932"/>
    </source>
</evidence>
<feature type="transmembrane region" description="Helical" evidence="17">
    <location>
        <begin position="6"/>
        <end position="29"/>
    </location>
</feature>
<keyword evidence="11 17" id="KW-0472">Membrane</keyword>
<evidence type="ECO:0000256" key="10">
    <source>
        <dbReference type="ARBA" id="ARBA00022989"/>
    </source>
</evidence>
<evidence type="ECO:0000256" key="8">
    <source>
        <dbReference type="ARBA" id="ARBA00022960"/>
    </source>
</evidence>
<keyword evidence="10 17" id="KW-1133">Transmembrane helix</keyword>
<keyword evidence="5 17" id="KW-1003">Cell membrane</keyword>
<feature type="transmembrane region" description="Helical" evidence="17">
    <location>
        <begin position="41"/>
        <end position="59"/>
    </location>
</feature>
<keyword evidence="9 17" id="KW-0573">Peptidoglycan synthesis</keyword>
<name>A0ABV8JES4_9BACL</name>
<evidence type="ECO:0000256" key="17">
    <source>
        <dbReference type="HAMAP-Rule" id="MF_01006"/>
    </source>
</evidence>
<comment type="miscellaneous">
    <text evidence="17">Bacitracin is thought to be involved in the inhibition of peptidoglycan synthesis by sequestering undecaprenyl diphosphate, thereby reducing the pool of lipid carrier available.</text>
</comment>
<evidence type="ECO:0000256" key="13">
    <source>
        <dbReference type="ARBA" id="ARBA00023316"/>
    </source>
</evidence>
<gene>
    <name evidence="17" type="primary">uppP</name>
    <name evidence="18" type="ORF">ACFOUO_05515</name>
</gene>
<keyword evidence="8 17" id="KW-0133">Cell shape</keyword>
<comment type="subcellular location">
    <subcellularLocation>
        <location evidence="1 17">Cell membrane</location>
        <topology evidence="1 17">Multi-pass membrane protein</topology>
    </subcellularLocation>
</comment>
<evidence type="ECO:0000256" key="7">
    <source>
        <dbReference type="ARBA" id="ARBA00022801"/>
    </source>
</evidence>
<dbReference type="HAMAP" id="MF_01006">
    <property type="entry name" value="Undec_diphosphatase"/>
    <property type="match status" value="1"/>
</dbReference>
<dbReference type="PANTHER" id="PTHR30622">
    <property type="entry name" value="UNDECAPRENYL-DIPHOSPHATASE"/>
    <property type="match status" value="1"/>
</dbReference>
<evidence type="ECO:0000256" key="2">
    <source>
        <dbReference type="ARBA" id="ARBA00010621"/>
    </source>
</evidence>
<protein>
    <recommendedName>
        <fullName evidence="4 17">Undecaprenyl-diphosphatase</fullName>
        <ecNumber evidence="3 17">3.6.1.27</ecNumber>
    </recommendedName>
    <alternativeName>
        <fullName evidence="15 17">Bacitracin resistance protein</fullName>
    </alternativeName>
    <alternativeName>
        <fullName evidence="14 17">Undecaprenyl pyrophosphate phosphatase</fullName>
    </alternativeName>
</protein>
<feature type="transmembrane region" description="Helical" evidence="17">
    <location>
        <begin position="237"/>
        <end position="256"/>
    </location>
</feature>
<evidence type="ECO:0000256" key="4">
    <source>
        <dbReference type="ARBA" id="ARBA00021581"/>
    </source>
</evidence>
<keyword evidence="7 17" id="KW-0378">Hydrolase</keyword>
<sequence length="260" mass="28060">MDWLEAFVLGIVQGLTEFLPISSTGHLYLGRHLFGLDEAGLFLDTMLHFGTLFAVLAIYRQEIIAVVRDPLGPLARLTVVGTIPTVIIGLSFKDFFEEVSTTGVTIGWEFLATGVILWLADTVKERGYKGLESITYTDALVIGTFQGAAILPAISRSGLTIAAALFRGIDKGTAAYFSFFLSIPAIAGALVLSAADLVTGRTEVLPLSSLLVATAMSALFGYLAVRWMIRLLKRGSLKGFAVYVWLLGLLVLGFQWTGSF</sequence>
<dbReference type="Proteomes" id="UP001595843">
    <property type="component" value="Unassembled WGS sequence"/>
</dbReference>
<dbReference type="EMBL" id="JBHSAP010000007">
    <property type="protein sequence ID" value="MFC4076267.1"/>
    <property type="molecule type" value="Genomic_DNA"/>
</dbReference>
<evidence type="ECO:0000256" key="5">
    <source>
        <dbReference type="ARBA" id="ARBA00022475"/>
    </source>
</evidence>
<keyword evidence="6 17" id="KW-0812">Transmembrane</keyword>
<dbReference type="InterPro" id="IPR003824">
    <property type="entry name" value="UppP"/>
</dbReference>
<reference evidence="19" key="1">
    <citation type="journal article" date="2019" name="Int. J. Syst. Evol. Microbiol.">
        <title>The Global Catalogue of Microorganisms (GCM) 10K type strain sequencing project: providing services to taxonomists for standard genome sequencing and annotation.</title>
        <authorList>
            <consortium name="The Broad Institute Genomics Platform"/>
            <consortium name="The Broad Institute Genome Sequencing Center for Infectious Disease"/>
            <person name="Wu L."/>
            <person name="Ma J."/>
        </authorList>
    </citation>
    <scope>NUCLEOTIDE SEQUENCE [LARGE SCALE GENOMIC DNA]</scope>
    <source>
        <strain evidence="19">IBRC-M 10813</strain>
    </source>
</reference>
<comment type="caution">
    <text evidence="18">The sequence shown here is derived from an EMBL/GenBank/DDBJ whole genome shotgun (WGS) entry which is preliminary data.</text>
</comment>
<evidence type="ECO:0000256" key="9">
    <source>
        <dbReference type="ARBA" id="ARBA00022984"/>
    </source>
</evidence>
<feature type="transmembrane region" description="Helical" evidence="17">
    <location>
        <begin position="207"/>
        <end position="225"/>
    </location>
</feature>
<keyword evidence="12 17" id="KW-0046">Antibiotic resistance</keyword>
<evidence type="ECO:0000313" key="19">
    <source>
        <dbReference type="Proteomes" id="UP001595843"/>
    </source>
</evidence>
<comment type="function">
    <text evidence="17">Catalyzes the dephosphorylation of undecaprenyl diphosphate (UPP). Confers resistance to bacitracin.</text>
</comment>
<feature type="transmembrane region" description="Helical" evidence="17">
    <location>
        <begin position="99"/>
        <end position="120"/>
    </location>
</feature>
<evidence type="ECO:0000256" key="3">
    <source>
        <dbReference type="ARBA" id="ARBA00012374"/>
    </source>
</evidence>
<evidence type="ECO:0000256" key="14">
    <source>
        <dbReference type="ARBA" id="ARBA00032707"/>
    </source>
</evidence>
<comment type="catalytic activity">
    <reaction evidence="16 17">
        <text>di-trans,octa-cis-undecaprenyl diphosphate + H2O = di-trans,octa-cis-undecaprenyl phosphate + phosphate + H(+)</text>
        <dbReference type="Rhea" id="RHEA:28094"/>
        <dbReference type="ChEBI" id="CHEBI:15377"/>
        <dbReference type="ChEBI" id="CHEBI:15378"/>
        <dbReference type="ChEBI" id="CHEBI:43474"/>
        <dbReference type="ChEBI" id="CHEBI:58405"/>
        <dbReference type="ChEBI" id="CHEBI:60392"/>
        <dbReference type="EC" id="3.6.1.27"/>
    </reaction>
</comment>
<evidence type="ECO:0000256" key="1">
    <source>
        <dbReference type="ARBA" id="ARBA00004651"/>
    </source>
</evidence>
<evidence type="ECO:0000256" key="6">
    <source>
        <dbReference type="ARBA" id="ARBA00022692"/>
    </source>
</evidence>
<dbReference type="PANTHER" id="PTHR30622:SF4">
    <property type="entry name" value="UNDECAPRENYL-DIPHOSPHATASE"/>
    <property type="match status" value="1"/>
</dbReference>
<proteinExistence type="inferred from homology"/>
<keyword evidence="19" id="KW-1185">Reference proteome</keyword>
<dbReference type="RefSeq" id="WP_380702956.1">
    <property type="nucleotide sequence ID" value="NZ_JBHSAP010000007.1"/>
</dbReference>
<feature type="transmembrane region" description="Helical" evidence="17">
    <location>
        <begin position="71"/>
        <end position="92"/>
    </location>
</feature>
<dbReference type="Pfam" id="PF02673">
    <property type="entry name" value="BacA"/>
    <property type="match status" value="1"/>
</dbReference>
<organism evidence="18 19">
    <name type="scientific">Salinithrix halophila</name>
    <dbReference type="NCBI Taxonomy" id="1485204"/>
    <lineage>
        <taxon>Bacteria</taxon>
        <taxon>Bacillati</taxon>
        <taxon>Bacillota</taxon>
        <taxon>Bacilli</taxon>
        <taxon>Bacillales</taxon>
        <taxon>Thermoactinomycetaceae</taxon>
        <taxon>Salinithrix</taxon>
    </lineage>
</organism>
<feature type="transmembrane region" description="Helical" evidence="17">
    <location>
        <begin position="173"/>
        <end position="195"/>
    </location>
</feature>
<accession>A0ABV8JES4</accession>
<keyword evidence="13 17" id="KW-0961">Cell wall biogenesis/degradation</keyword>
<comment type="similarity">
    <text evidence="2 17">Belongs to the UppP family.</text>
</comment>
<evidence type="ECO:0000256" key="11">
    <source>
        <dbReference type="ARBA" id="ARBA00023136"/>
    </source>
</evidence>
<dbReference type="EC" id="3.6.1.27" evidence="3 17"/>
<evidence type="ECO:0000256" key="12">
    <source>
        <dbReference type="ARBA" id="ARBA00023251"/>
    </source>
</evidence>